<dbReference type="GO" id="GO:0016755">
    <property type="term" value="F:aminoacyltransferase activity"/>
    <property type="evidence" value="ECO:0007669"/>
    <property type="project" value="InterPro"/>
</dbReference>
<accession>A0A0W8FFQ2</accession>
<evidence type="ECO:0000259" key="7">
    <source>
        <dbReference type="Pfam" id="PF13480"/>
    </source>
</evidence>
<evidence type="ECO:0000256" key="5">
    <source>
        <dbReference type="ARBA" id="ARBA00023315"/>
    </source>
</evidence>
<dbReference type="InterPro" id="IPR016181">
    <property type="entry name" value="Acyl_CoA_acyltransferase"/>
</dbReference>
<keyword evidence="3" id="KW-0133">Cell shape</keyword>
<reference evidence="8" key="1">
    <citation type="journal article" date="2015" name="Proc. Natl. Acad. Sci. U.S.A.">
        <title>Networks of energetic and metabolic interactions define dynamics in microbial communities.</title>
        <authorList>
            <person name="Embree M."/>
            <person name="Liu J.K."/>
            <person name="Al-Bassam M.M."/>
            <person name="Zengler K."/>
        </authorList>
    </citation>
    <scope>NUCLEOTIDE SEQUENCE</scope>
</reference>
<dbReference type="PANTHER" id="PTHR36174:SF1">
    <property type="entry name" value="LIPID II:GLYCINE GLYCYLTRANSFERASE"/>
    <property type="match status" value="1"/>
</dbReference>
<evidence type="ECO:0000256" key="3">
    <source>
        <dbReference type="ARBA" id="ARBA00022960"/>
    </source>
</evidence>
<dbReference type="GO" id="GO:0008360">
    <property type="term" value="P:regulation of cell shape"/>
    <property type="evidence" value="ECO:0007669"/>
    <property type="project" value="UniProtKB-KW"/>
</dbReference>
<evidence type="ECO:0000256" key="4">
    <source>
        <dbReference type="ARBA" id="ARBA00022984"/>
    </source>
</evidence>
<keyword evidence="4" id="KW-0573">Peptidoglycan synthesis</keyword>
<dbReference type="PANTHER" id="PTHR36174">
    <property type="entry name" value="LIPID II:GLYCINE GLYCYLTRANSFERASE"/>
    <property type="match status" value="1"/>
</dbReference>
<dbReference type="Gene3D" id="3.40.630.30">
    <property type="match status" value="1"/>
</dbReference>
<dbReference type="InterPro" id="IPR003447">
    <property type="entry name" value="FEMABX"/>
</dbReference>
<proteinExistence type="inferred from homology"/>
<dbReference type="GO" id="GO:0071555">
    <property type="term" value="P:cell wall organization"/>
    <property type="evidence" value="ECO:0007669"/>
    <property type="project" value="UniProtKB-KW"/>
</dbReference>
<evidence type="ECO:0000313" key="8">
    <source>
        <dbReference type="EMBL" id="KUG19458.1"/>
    </source>
</evidence>
<dbReference type="EMBL" id="LNQE01001288">
    <property type="protein sequence ID" value="KUG19458.1"/>
    <property type="molecule type" value="Genomic_DNA"/>
</dbReference>
<protein>
    <recommendedName>
        <fullName evidence="7">BioF2-like acetyltransferase domain-containing protein</fullName>
    </recommendedName>
</protein>
<keyword evidence="5" id="KW-0012">Acyltransferase</keyword>
<feature type="domain" description="BioF2-like acetyltransferase" evidence="7">
    <location>
        <begin position="155"/>
        <end position="282"/>
    </location>
</feature>
<name>A0A0W8FFQ2_9ZZZZ</name>
<keyword evidence="6" id="KW-0961">Cell wall biogenesis/degradation</keyword>
<gene>
    <name evidence="8" type="ORF">ASZ90_010828</name>
</gene>
<comment type="similarity">
    <text evidence="1">Belongs to the FemABX family.</text>
</comment>
<comment type="caution">
    <text evidence="8">The sequence shown here is derived from an EMBL/GenBank/DDBJ whole genome shotgun (WGS) entry which is preliminary data.</text>
</comment>
<dbReference type="PROSITE" id="PS51191">
    <property type="entry name" value="FEMABX"/>
    <property type="match status" value="1"/>
</dbReference>
<evidence type="ECO:0000256" key="2">
    <source>
        <dbReference type="ARBA" id="ARBA00022679"/>
    </source>
</evidence>
<evidence type="ECO:0000256" key="1">
    <source>
        <dbReference type="ARBA" id="ARBA00009943"/>
    </source>
</evidence>
<organism evidence="8">
    <name type="scientific">hydrocarbon metagenome</name>
    <dbReference type="NCBI Taxonomy" id="938273"/>
    <lineage>
        <taxon>unclassified sequences</taxon>
        <taxon>metagenomes</taxon>
        <taxon>ecological metagenomes</taxon>
    </lineage>
</organism>
<dbReference type="AlphaFoldDB" id="A0A0W8FFQ2"/>
<dbReference type="InterPro" id="IPR050644">
    <property type="entry name" value="PG_Glycine_Bridge_Synth"/>
</dbReference>
<evidence type="ECO:0000256" key="6">
    <source>
        <dbReference type="ARBA" id="ARBA00023316"/>
    </source>
</evidence>
<dbReference type="InterPro" id="IPR038740">
    <property type="entry name" value="BioF2-like_GNAT_dom"/>
</dbReference>
<dbReference type="GO" id="GO:0009252">
    <property type="term" value="P:peptidoglycan biosynthetic process"/>
    <property type="evidence" value="ECO:0007669"/>
    <property type="project" value="UniProtKB-KW"/>
</dbReference>
<dbReference type="SUPFAM" id="SSF55729">
    <property type="entry name" value="Acyl-CoA N-acyltransferases (Nat)"/>
    <property type="match status" value="1"/>
</dbReference>
<sequence length="329" mass="38560">MVYSIEPLTDENAFKWEEFIRRCEEGTLFHRIAWKNFLEDAFQLRSKYYLILKDEKVIGICPCIEQTIYTFRGIGSIPHSENNNILLDGSFDINQINDVLALFSKDYSFIKFNTYDPTILDRITYRMFPFAEEGNMVVDLKQKPPDLIWETLSKQTKKHIRGLENKGFEVREMHTPADLEMFYRYYAENVTRIHGSVHSFSVIQKILETFPPEDVRIAALTRGDMFASGTLTIVDRDKKTAYFRYMALNRDLSGRHTPSYPIYWDLITWAWDNGYEKISLGREIRDPNVGSFKNKVKFGADYIPFYPGTVLLSKGMSYLHWLKRALPGR</sequence>
<dbReference type="Pfam" id="PF13480">
    <property type="entry name" value="Acetyltransf_6"/>
    <property type="match status" value="1"/>
</dbReference>
<keyword evidence="2" id="KW-0808">Transferase</keyword>